<comment type="caution">
    <text evidence="1">The sequence shown here is derived from an EMBL/GenBank/DDBJ whole genome shotgun (WGS) entry which is preliminary data.</text>
</comment>
<evidence type="ECO:0000313" key="1">
    <source>
        <dbReference type="EMBL" id="MDQ0253619.1"/>
    </source>
</evidence>
<dbReference type="RefSeq" id="WP_307322517.1">
    <property type="nucleotide sequence ID" value="NZ_JAUSUG010000003.1"/>
</dbReference>
<protein>
    <submittedName>
        <fullName evidence="1">Uncharacterized protein</fullName>
    </submittedName>
</protein>
<evidence type="ECO:0000313" key="2">
    <source>
        <dbReference type="Proteomes" id="UP001230005"/>
    </source>
</evidence>
<sequence>MSHFTLEETKRILEKIDDIQRIASENYEDNSTLMATIDHLARVAGMFADIKIQELEGEVKTSNPQVYIQNKLDIAYSKMRKYENDKSYYGF</sequence>
<gene>
    <name evidence="1" type="ORF">J2S74_000991</name>
</gene>
<accession>A0ABT9ZQU5</accession>
<dbReference type="Proteomes" id="UP001230005">
    <property type="component" value="Unassembled WGS sequence"/>
</dbReference>
<name>A0ABT9ZQU5_9BACI</name>
<proteinExistence type="predicted"/>
<dbReference type="EMBL" id="JAUSUG010000003">
    <property type="protein sequence ID" value="MDQ0253619.1"/>
    <property type="molecule type" value="Genomic_DNA"/>
</dbReference>
<reference evidence="1 2" key="1">
    <citation type="submission" date="2023-07" db="EMBL/GenBank/DDBJ databases">
        <title>Genomic Encyclopedia of Type Strains, Phase IV (KMG-IV): sequencing the most valuable type-strain genomes for metagenomic binning, comparative biology and taxonomic classification.</title>
        <authorList>
            <person name="Goeker M."/>
        </authorList>
    </citation>
    <scope>NUCLEOTIDE SEQUENCE [LARGE SCALE GENOMIC DNA]</scope>
    <source>
        <strain evidence="1 2">DSM 9768</strain>
    </source>
</reference>
<keyword evidence="2" id="KW-1185">Reference proteome</keyword>
<organism evidence="1 2">
    <name type="scientific">Evansella vedderi</name>
    <dbReference type="NCBI Taxonomy" id="38282"/>
    <lineage>
        <taxon>Bacteria</taxon>
        <taxon>Bacillati</taxon>
        <taxon>Bacillota</taxon>
        <taxon>Bacilli</taxon>
        <taxon>Bacillales</taxon>
        <taxon>Bacillaceae</taxon>
        <taxon>Evansella</taxon>
    </lineage>
</organism>